<organism evidence="3 4">
    <name type="scientific">Dongia sedimenti</name>
    <dbReference type="NCBI Taxonomy" id="3064282"/>
    <lineage>
        <taxon>Bacteria</taxon>
        <taxon>Pseudomonadati</taxon>
        <taxon>Pseudomonadota</taxon>
        <taxon>Alphaproteobacteria</taxon>
        <taxon>Rhodospirillales</taxon>
        <taxon>Dongiaceae</taxon>
        <taxon>Dongia</taxon>
    </lineage>
</organism>
<dbReference type="EMBL" id="JAUYVI010000004">
    <property type="protein sequence ID" value="MDQ7248958.1"/>
    <property type="molecule type" value="Genomic_DNA"/>
</dbReference>
<name>A0ABU0YMK2_9PROT</name>
<keyword evidence="4" id="KW-1185">Reference proteome</keyword>
<dbReference type="PROSITE" id="PS51154">
    <property type="entry name" value="MACRO"/>
    <property type="match status" value="1"/>
</dbReference>
<dbReference type="RefSeq" id="WP_379956436.1">
    <property type="nucleotide sequence ID" value="NZ_JAUYVI010000004.1"/>
</dbReference>
<dbReference type="InterPro" id="IPR043472">
    <property type="entry name" value="Macro_dom-like"/>
</dbReference>
<feature type="domain" description="Macro" evidence="2">
    <location>
        <begin position="1"/>
        <end position="162"/>
    </location>
</feature>
<dbReference type="InterPro" id="IPR050892">
    <property type="entry name" value="ADP-ribose_metab_enzymes"/>
</dbReference>
<accession>A0ABU0YMK2</accession>
<evidence type="ECO:0000313" key="3">
    <source>
        <dbReference type="EMBL" id="MDQ7248958.1"/>
    </source>
</evidence>
<gene>
    <name evidence="3" type="ORF">Q8A70_14830</name>
</gene>
<evidence type="ECO:0000313" key="4">
    <source>
        <dbReference type="Proteomes" id="UP001230156"/>
    </source>
</evidence>
<dbReference type="InterPro" id="IPR002589">
    <property type="entry name" value="Macro_dom"/>
</dbReference>
<dbReference type="PANTHER" id="PTHR12521:SF0">
    <property type="entry name" value="ADP-RIBOSE GLYCOHYDROLASE OARD1"/>
    <property type="match status" value="1"/>
</dbReference>
<sequence>MIIEVQGDILLSKAAAIAHGVAPNDHFDSGLALSLRERWPAMVKDFRHYCQTNHPKSGEIWAWGGADGRRIINLMTQAAAYQHGEKPGAAALENVNHALKALAKLVASEKLASLALPKLATGVGGLDWRDVKPLIEHHLGDLKIPVYVYTVFHAGKVGAEAA</sequence>
<dbReference type="SMART" id="SM00506">
    <property type="entry name" value="A1pp"/>
    <property type="match status" value="1"/>
</dbReference>
<dbReference type="SUPFAM" id="SSF52949">
    <property type="entry name" value="Macro domain-like"/>
    <property type="match status" value="1"/>
</dbReference>
<dbReference type="Proteomes" id="UP001230156">
    <property type="component" value="Unassembled WGS sequence"/>
</dbReference>
<comment type="caution">
    <text evidence="3">The sequence shown here is derived from an EMBL/GenBank/DDBJ whole genome shotgun (WGS) entry which is preliminary data.</text>
</comment>
<protein>
    <submittedName>
        <fullName evidence="3">Macro domain-containing protein</fullName>
    </submittedName>
</protein>
<proteinExistence type="predicted"/>
<reference evidence="4" key="1">
    <citation type="submission" date="2023-08" db="EMBL/GenBank/DDBJ databases">
        <title>Rhodospirillaceae gen. nov., a novel taxon isolated from the Yangtze River Yuezi River estuary sludge.</title>
        <authorList>
            <person name="Ruan L."/>
        </authorList>
    </citation>
    <scope>NUCLEOTIDE SEQUENCE [LARGE SCALE GENOMIC DNA]</scope>
    <source>
        <strain evidence="4">R-7</strain>
    </source>
</reference>
<dbReference type="Pfam" id="PF01661">
    <property type="entry name" value="Macro"/>
    <property type="match status" value="1"/>
</dbReference>
<comment type="catalytic activity">
    <reaction evidence="1">
        <text>an N-(ADP-alpha-D-ribosyl)-thymidine in DNA + H2O = a thymidine in DNA + ADP-D-ribose</text>
        <dbReference type="Rhea" id="RHEA:71655"/>
        <dbReference type="Rhea" id="RHEA-COMP:13556"/>
        <dbReference type="Rhea" id="RHEA-COMP:18051"/>
        <dbReference type="ChEBI" id="CHEBI:15377"/>
        <dbReference type="ChEBI" id="CHEBI:57967"/>
        <dbReference type="ChEBI" id="CHEBI:137386"/>
        <dbReference type="ChEBI" id="CHEBI:191199"/>
    </reaction>
    <physiologicalReaction direction="left-to-right" evidence="1">
        <dbReference type="Rhea" id="RHEA:71656"/>
    </physiologicalReaction>
</comment>
<evidence type="ECO:0000256" key="1">
    <source>
        <dbReference type="ARBA" id="ARBA00035885"/>
    </source>
</evidence>
<evidence type="ECO:0000259" key="2">
    <source>
        <dbReference type="PROSITE" id="PS51154"/>
    </source>
</evidence>
<dbReference type="PANTHER" id="PTHR12521">
    <property type="entry name" value="PROTEIN C6ORF130"/>
    <property type="match status" value="1"/>
</dbReference>
<dbReference type="Gene3D" id="3.40.220.10">
    <property type="entry name" value="Leucine Aminopeptidase, subunit E, domain 1"/>
    <property type="match status" value="1"/>
</dbReference>